<accession>E4T2K3</accession>
<dbReference type="KEGG" id="ppn:Palpr_0793"/>
<dbReference type="SUPFAM" id="SSF53807">
    <property type="entry name" value="Helical backbone' metal receptor"/>
    <property type="match status" value="1"/>
</dbReference>
<dbReference type="PANTHER" id="PTHR30535:SF34">
    <property type="entry name" value="MOLYBDATE-BINDING PROTEIN MOLA"/>
    <property type="match status" value="1"/>
</dbReference>
<dbReference type="EMBL" id="CP002345">
    <property type="protein sequence ID" value="ADQ78947.1"/>
    <property type="molecule type" value="Genomic_DNA"/>
</dbReference>
<reference key="1">
    <citation type="submission" date="2010-11" db="EMBL/GenBank/DDBJ databases">
        <title>The complete genome of Paludibacter propionicigenes DSM 17365.</title>
        <authorList>
            <consortium name="US DOE Joint Genome Institute (JGI-PGF)"/>
            <person name="Lucas S."/>
            <person name="Copeland A."/>
            <person name="Lapidus A."/>
            <person name="Bruce D."/>
            <person name="Goodwin L."/>
            <person name="Pitluck S."/>
            <person name="Kyrpides N."/>
            <person name="Mavromatis K."/>
            <person name="Ivanova N."/>
            <person name="Munk A.C."/>
            <person name="Brettin T."/>
            <person name="Detter J.C."/>
            <person name="Han C."/>
            <person name="Tapia R."/>
            <person name="Land M."/>
            <person name="Hauser L."/>
            <person name="Markowitz V."/>
            <person name="Cheng J.-F."/>
            <person name="Hugenholtz P."/>
            <person name="Woyke T."/>
            <person name="Wu D."/>
            <person name="Gronow S."/>
            <person name="Wellnitz S."/>
            <person name="Brambilla E."/>
            <person name="Klenk H.-P."/>
            <person name="Eisen J.A."/>
        </authorList>
    </citation>
    <scope>NUCLEOTIDE SEQUENCE</scope>
    <source>
        <strain>WB4</strain>
    </source>
</reference>
<dbReference type="InterPro" id="IPR002491">
    <property type="entry name" value="ABC_transptr_periplasmic_BD"/>
</dbReference>
<dbReference type="AlphaFoldDB" id="E4T2K3"/>
<feature type="domain" description="Fe/B12 periplasmic-binding" evidence="1">
    <location>
        <begin position="94"/>
        <end position="363"/>
    </location>
</feature>
<dbReference type="Gene3D" id="3.40.50.1980">
    <property type="entry name" value="Nitrogenase molybdenum iron protein domain"/>
    <property type="match status" value="2"/>
</dbReference>
<dbReference type="RefSeq" id="WP_013444316.1">
    <property type="nucleotide sequence ID" value="NC_014734.1"/>
</dbReference>
<evidence type="ECO:0000313" key="3">
    <source>
        <dbReference type="Proteomes" id="UP000008718"/>
    </source>
</evidence>
<dbReference type="Proteomes" id="UP000008718">
    <property type="component" value="Chromosome"/>
</dbReference>
<evidence type="ECO:0000259" key="1">
    <source>
        <dbReference type="PROSITE" id="PS50983"/>
    </source>
</evidence>
<protein>
    <submittedName>
        <fullName evidence="2">Iron(III) ABC transporter periplasmic iron-binding protein</fullName>
    </submittedName>
</protein>
<sequence>MKTRNLILLTTLCLLACTNQRKKQDISIQHTKQNKEVHYAKGFSINRFKDYTQIVVRNPWDSTKVLDTYILVDRNKKLPAQLPEGNLVRTPVERVAFASSVHAGIWNQLKKAHLTVGVCEPEYFSIPVIKEGLKSGKITDLGMATSINIEKLIAASPDILVISPFENTKRTEFEKVNIVVVKDASYMEESPLGRAEWIKFEAAYTNEGKLADEIFSKIERNYLELCKKVSGTTNRPTVFTEKKFGDIWYIAGGKSYLGTFMKDAGADYLWKDLNFSGSAPFTFENVYAKAIKADFWLLKYNDTQSYLTYESLKNEYNLYGNFNAFKQKQIFAINTAKTPFYESGPMEPDCVLADLVHIFHPELLPGYKPKYYFNLDNNK</sequence>
<reference evidence="2 3" key="2">
    <citation type="journal article" date="2011" name="Stand. Genomic Sci.">
        <title>Complete genome sequence of Paludibacter propionicigenes type strain (WB4).</title>
        <authorList>
            <person name="Gronow S."/>
            <person name="Munk C."/>
            <person name="Lapidus A."/>
            <person name="Nolan M."/>
            <person name="Lucas S."/>
            <person name="Hammon N."/>
            <person name="Deshpande S."/>
            <person name="Cheng J.F."/>
            <person name="Tapia R."/>
            <person name="Han C."/>
            <person name="Goodwin L."/>
            <person name="Pitluck S."/>
            <person name="Liolios K."/>
            <person name="Ivanova N."/>
            <person name="Mavromatis K."/>
            <person name="Mikhailova N."/>
            <person name="Pati A."/>
            <person name="Chen A."/>
            <person name="Palaniappan K."/>
            <person name="Land M."/>
            <person name="Hauser L."/>
            <person name="Chang Y.J."/>
            <person name="Jeffries C.D."/>
            <person name="Brambilla E."/>
            <person name="Rohde M."/>
            <person name="Goker M."/>
            <person name="Detter J.C."/>
            <person name="Woyke T."/>
            <person name="Bristow J."/>
            <person name="Eisen J.A."/>
            <person name="Markowitz V."/>
            <person name="Hugenholtz P."/>
            <person name="Kyrpides N.C."/>
            <person name="Klenk H.P."/>
        </authorList>
    </citation>
    <scope>NUCLEOTIDE SEQUENCE [LARGE SCALE GENOMIC DNA]</scope>
    <source>
        <strain evidence="3">DSM 17365 / JCM 13257 / WB4</strain>
    </source>
</reference>
<gene>
    <name evidence="2" type="ordered locus">Palpr_0793</name>
</gene>
<keyword evidence="3" id="KW-1185">Reference proteome</keyword>
<dbReference type="HOGENOM" id="CLU_025776_1_0_10"/>
<evidence type="ECO:0000313" key="2">
    <source>
        <dbReference type="EMBL" id="ADQ78947.1"/>
    </source>
</evidence>
<dbReference type="GO" id="GO:0071281">
    <property type="term" value="P:cellular response to iron ion"/>
    <property type="evidence" value="ECO:0007669"/>
    <property type="project" value="TreeGrafter"/>
</dbReference>
<dbReference type="eggNOG" id="COG0614">
    <property type="taxonomic scope" value="Bacteria"/>
</dbReference>
<dbReference type="PANTHER" id="PTHR30535">
    <property type="entry name" value="VITAMIN B12-BINDING PROTEIN"/>
    <property type="match status" value="1"/>
</dbReference>
<dbReference type="InterPro" id="IPR050902">
    <property type="entry name" value="ABC_Transporter_SBP"/>
</dbReference>
<dbReference type="STRING" id="694427.Palpr_0793"/>
<dbReference type="Pfam" id="PF01497">
    <property type="entry name" value="Peripla_BP_2"/>
    <property type="match status" value="1"/>
</dbReference>
<organism evidence="2 3">
    <name type="scientific">Paludibacter propionicigenes (strain DSM 17365 / JCM 13257 / WB4)</name>
    <dbReference type="NCBI Taxonomy" id="694427"/>
    <lineage>
        <taxon>Bacteria</taxon>
        <taxon>Pseudomonadati</taxon>
        <taxon>Bacteroidota</taxon>
        <taxon>Bacteroidia</taxon>
        <taxon>Bacteroidales</taxon>
        <taxon>Paludibacteraceae</taxon>
        <taxon>Paludibacter</taxon>
    </lineage>
</organism>
<dbReference type="OrthoDB" id="9812528at2"/>
<proteinExistence type="predicted"/>
<name>E4T2K3_PALPW</name>
<dbReference type="PROSITE" id="PS50983">
    <property type="entry name" value="FE_B12_PBP"/>
    <property type="match status" value="1"/>
</dbReference>